<gene>
    <name evidence="2" type="ORF">B6S08_02770</name>
</gene>
<evidence type="ECO:0000256" key="1">
    <source>
        <dbReference type="SAM" id="Coils"/>
    </source>
</evidence>
<name>A0A233RGG0_9GAMM</name>
<dbReference type="AlphaFoldDB" id="A0A233RGG0"/>
<protein>
    <recommendedName>
        <fullName evidence="4">Coiled coil domain-containing protein</fullName>
    </recommendedName>
</protein>
<dbReference type="Proteomes" id="UP000242757">
    <property type="component" value="Unassembled WGS sequence"/>
</dbReference>
<evidence type="ECO:0008006" key="4">
    <source>
        <dbReference type="Google" id="ProtNLM"/>
    </source>
</evidence>
<comment type="caution">
    <text evidence="2">The sequence shown here is derived from an EMBL/GenBank/DDBJ whole genome shotgun (WGS) entry which is preliminary data.</text>
</comment>
<dbReference type="OrthoDB" id="9813316at2"/>
<keyword evidence="3" id="KW-1185">Reference proteome</keyword>
<feature type="coiled-coil region" evidence="1">
    <location>
        <begin position="8"/>
        <end position="64"/>
    </location>
</feature>
<organism evidence="2 3">
    <name type="scientific">Oceanimonas doudoroffii</name>
    <dbReference type="NCBI Taxonomy" id="84158"/>
    <lineage>
        <taxon>Bacteria</taxon>
        <taxon>Pseudomonadati</taxon>
        <taxon>Pseudomonadota</taxon>
        <taxon>Gammaproteobacteria</taxon>
        <taxon>Aeromonadales</taxon>
        <taxon>Aeromonadaceae</taxon>
        <taxon>Oceanimonas</taxon>
    </lineage>
</organism>
<evidence type="ECO:0000313" key="2">
    <source>
        <dbReference type="EMBL" id="OXY82470.1"/>
    </source>
</evidence>
<proteinExistence type="predicted"/>
<evidence type="ECO:0000313" key="3">
    <source>
        <dbReference type="Proteomes" id="UP000242757"/>
    </source>
</evidence>
<keyword evidence="1" id="KW-0175">Coiled coil</keyword>
<dbReference type="EMBL" id="NBIM01000001">
    <property type="protein sequence ID" value="OXY82470.1"/>
    <property type="molecule type" value="Genomic_DNA"/>
</dbReference>
<dbReference type="RefSeq" id="WP_094199251.1">
    <property type="nucleotide sequence ID" value="NZ_NBIM01000001.1"/>
</dbReference>
<reference evidence="2 3" key="1">
    <citation type="submission" date="2017-08" db="EMBL/GenBank/DDBJ databases">
        <title>A Genome Sequence of Oceanimonas doudoroffii ATCC 27123T.</title>
        <authorList>
            <person name="Brennan M.A."/>
            <person name="Maclea K.S."/>
            <person name="Mcclelland W.D."/>
            <person name="Trachtenberg A.M."/>
        </authorList>
    </citation>
    <scope>NUCLEOTIDE SEQUENCE [LARGE SCALE GENOMIC DNA]</scope>
    <source>
        <strain evidence="2 3">ATCC 27123</strain>
    </source>
</reference>
<sequence>MNERELYQQKAEAKLSEWKAELDKLKAQARQADADTRIELNRQIEAMDAQIEQGESRLRELSEASEQGWQELKQGFETAWGNLSDAFDRAVDRFRHHR</sequence>
<accession>A0A233RGG0</accession>